<proteinExistence type="predicted"/>
<evidence type="ECO:0000256" key="1">
    <source>
        <dbReference type="SAM" id="Coils"/>
    </source>
</evidence>
<dbReference type="SUPFAM" id="SSF56672">
    <property type="entry name" value="DNA/RNA polymerases"/>
    <property type="match status" value="1"/>
</dbReference>
<dbReference type="SMART" id="SM00482">
    <property type="entry name" value="POLAc"/>
    <property type="match status" value="1"/>
</dbReference>
<feature type="compositionally biased region" description="Basic and acidic residues" evidence="2">
    <location>
        <begin position="186"/>
        <end position="197"/>
    </location>
</feature>
<dbReference type="PANTHER" id="PTHR10133:SF62">
    <property type="entry name" value="DNA POLYMERASE THETA"/>
    <property type="match status" value="1"/>
</dbReference>
<gene>
    <name evidence="4" type="ORF">PFFCH_03910</name>
</gene>
<reference evidence="4 5" key="1">
    <citation type="submission" date="2013-02" db="EMBL/GenBank/DDBJ databases">
        <title>The Genome Annotation of Plasmodium falciparum FCH/4.</title>
        <authorList>
            <consortium name="The Broad Institute Genome Sequencing Platform"/>
            <consortium name="The Broad Institute Genome Sequencing Center for Infectious Disease"/>
            <person name="Neafsey D."/>
            <person name="Hoffman S."/>
            <person name="Volkman S."/>
            <person name="Rosenthal P."/>
            <person name="Walker B."/>
            <person name="Young S.K."/>
            <person name="Zeng Q."/>
            <person name="Gargeya S."/>
            <person name="Fitzgerald M."/>
            <person name="Haas B."/>
            <person name="Abouelleil A."/>
            <person name="Allen A.W."/>
            <person name="Alvarado L."/>
            <person name="Arachchi H.M."/>
            <person name="Berlin A.M."/>
            <person name="Chapman S.B."/>
            <person name="Gainer-Dewar J."/>
            <person name="Goldberg J."/>
            <person name="Griggs A."/>
            <person name="Gujja S."/>
            <person name="Hansen M."/>
            <person name="Howarth C."/>
            <person name="Imamovic A."/>
            <person name="Ireland A."/>
            <person name="Larimer J."/>
            <person name="McCowan C."/>
            <person name="Murphy C."/>
            <person name="Pearson M."/>
            <person name="Poon T.W."/>
            <person name="Priest M."/>
            <person name="Roberts A."/>
            <person name="Saif S."/>
            <person name="Shea T."/>
            <person name="Sisk P."/>
            <person name="Sykes S."/>
            <person name="Wortman J."/>
            <person name="Nusbaum C."/>
            <person name="Birren B."/>
        </authorList>
    </citation>
    <scope>NUCLEOTIDE SEQUENCE [LARGE SCALE GENOMIC DNA]</scope>
    <source>
        <strain evidence="4 5">FCH/4</strain>
    </source>
</reference>
<dbReference type="FunFam" id="1.20.1060.10:FF:000005">
    <property type="entry name" value="DNA polymerase 1, putative"/>
    <property type="match status" value="1"/>
</dbReference>
<dbReference type="GO" id="GO:0006302">
    <property type="term" value="P:double-strand break repair"/>
    <property type="evidence" value="ECO:0007669"/>
    <property type="project" value="TreeGrafter"/>
</dbReference>
<dbReference type="InterPro" id="IPR001098">
    <property type="entry name" value="DNA-dir_DNA_pol_A_palm_dom"/>
</dbReference>
<sequence length="825" mass="97062">MDISNERKNKKSKEVKNKKKMEKKNKVEKEKQNYLSFTPHNINNLQDIKKLVFGNKRNISDITEEDNICYSISRNCCLILLFEYFINKLEHNINILNLYIKVEQPLILCISHIEEKGIFLNQNKIEEIQKKSDDPLIYKNEIEELCKCNINLNSSKQVSSLIYKQLLDISISTDHTEENMEDADEHTDHQEEEHVNDDNNECVDQLKAYTQTKEKERKDIYNNNNNENNKNNNENYNSSKNHPLITNTNNDDTSTLNAQDTSDQHDNYINEHNNYNKFIKNNPFYYNNNNNNNNDNNNNNNISNRNLMNNLVNINYTSLYNKKKNSHPYDENNKLFFLNSSHNNYNNNNNNINEMSRNKNLQTNNKSLKILVDEIEKSNYIKEKEKEKLKKIIRNIKLYRESKKLVQNYIENLPKYIQKNTNKIHCNFNQIGASTGRLSCDQPNLQNIHSRFRCAISLKGKEENDTHDNNNNNNNNIPQIHISTNNVSTNNVPMNIMSSTYPLYTMNKKNLITFDYKQMELFVMAYLSFDEQLLKLLNYSDVFIETAKVLFNTNDVTNELRRMTKTVIYGILYGQTENGLAKSLLISDTLASNLIENFFQFFPNVYRFMQMQKFLVKHMNCVYTLIGRKRIILPNIKNKYRISMNTPIQGCAADIMKFSLLSCFSVLNNNIYNNNKLLKMNNINPLIIHKNQAFLNPTNLILQVHDELLLESEHDATKYIIQLLNPILENAFYNLIYYTNSIDRLKLLYDYMHDNISIKTYIDILQDINNKQYNDVKLYNGVYNTNVSEESHIYNISNNVDHIFQKFNFKLPIKVESGGVYKESS</sequence>
<dbReference type="InterPro" id="IPR002298">
    <property type="entry name" value="DNA_polymerase_A"/>
</dbReference>
<dbReference type="PANTHER" id="PTHR10133">
    <property type="entry name" value="DNA POLYMERASE I"/>
    <property type="match status" value="1"/>
</dbReference>
<protein>
    <recommendedName>
        <fullName evidence="3">DNA-directed DNA polymerase family A palm domain-containing protein</fullName>
    </recommendedName>
</protein>
<dbReference type="Gene3D" id="1.20.1060.10">
    <property type="entry name" value="Taq DNA Polymerase, Chain T, domain 4"/>
    <property type="match status" value="1"/>
</dbReference>
<dbReference type="GO" id="GO:0006261">
    <property type="term" value="P:DNA-templated DNA replication"/>
    <property type="evidence" value="ECO:0007669"/>
    <property type="project" value="InterPro"/>
</dbReference>
<evidence type="ECO:0000259" key="3">
    <source>
        <dbReference type="SMART" id="SM00482"/>
    </source>
</evidence>
<evidence type="ECO:0000313" key="5">
    <source>
        <dbReference type="Proteomes" id="UP000030656"/>
    </source>
</evidence>
<accession>A0A024VIK2</accession>
<dbReference type="GO" id="GO:0003887">
    <property type="term" value="F:DNA-directed DNA polymerase activity"/>
    <property type="evidence" value="ECO:0007669"/>
    <property type="project" value="InterPro"/>
</dbReference>
<feature type="coiled-coil region" evidence="1">
    <location>
        <begin position="358"/>
        <end position="402"/>
    </location>
</feature>
<name>A0A024VIK2_PLAFA</name>
<dbReference type="PRINTS" id="PR00868">
    <property type="entry name" value="DNAPOLI"/>
</dbReference>
<feature type="compositionally biased region" description="Low complexity" evidence="2">
    <location>
        <begin position="221"/>
        <end position="257"/>
    </location>
</feature>
<feature type="region of interest" description="Disordered" evidence="2">
    <location>
        <begin position="176"/>
        <end position="264"/>
    </location>
</feature>
<dbReference type="OrthoDB" id="2320933at2759"/>
<dbReference type="Gene3D" id="1.10.150.20">
    <property type="entry name" value="5' to 3' exonuclease, C-terminal subdomain"/>
    <property type="match status" value="1"/>
</dbReference>
<dbReference type="AlphaFoldDB" id="A0A024VIK2"/>
<evidence type="ECO:0000256" key="2">
    <source>
        <dbReference type="SAM" id="MobiDB-lite"/>
    </source>
</evidence>
<dbReference type="GO" id="GO:0003677">
    <property type="term" value="F:DNA binding"/>
    <property type="evidence" value="ECO:0007669"/>
    <property type="project" value="InterPro"/>
</dbReference>
<feature type="compositionally biased region" description="Basic and acidic residues" evidence="2">
    <location>
        <begin position="1"/>
        <end position="15"/>
    </location>
</feature>
<dbReference type="Pfam" id="PF00476">
    <property type="entry name" value="DNA_pol_A"/>
    <property type="match status" value="1"/>
</dbReference>
<dbReference type="Proteomes" id="UP000030656">
    <property type="component" value="Unassembled WGS sequence"/>
</dbReference>
<dbReference type="Gene3D" id="3.30.70.370">
    <property type="match status" value="2"/>
</dbReference>
<dbReference type="InterPro" id="IPR043502">
    <property type="entry name" value="DNA/RNA_pol_sf"/>
</dbReference>
<evidence type="ECO:0000313" key="4">
    <source>
        <dbReference type="EMBL" id="ETW28539.1"/>
    </source>
</evidence>
<dbReference type="EMBL" id="KI928023">
    <property type="protein sequence ID" value="ETW28539.1"/>
    <property type="molecule type" value="Genomic_DNA"/>
</dbReference>
<feature type="region of interest" description="Disordered" evidence="2">
    <location>
        <begin position="1"/>
        <end position="28"/>
    </location>
</feature>
<reference evidence="4 5" key="2">
    <citation type="submission" date="2013-02" db="EMBL/GenBank/DDBJ databases">
        <title>The Genome Sequence of Plasmodium falciparum FCH/4.</title>
        <authorList>
            <consortium name="The Broad Institute Genome Sequencing Platform"/>
            <consortium name="The Broad Institute Genome Sequencing Center for Infectious Disease"/>
            <person name="Neafsey D."/>
            <person name="Cheeseman I."/>
            <person name="Volkman S."/>
            <person name="Adams J."/>
            <person name="Walker B."/>
            <person name="Young S.K."/>
            <person name="Zeng Q."/>
            <person name="Gargeya S."/>
            <person name="Fitzgerald M."/>
            <person name="Haas B."/>
            <person name="Abouelleil A."/>
            <person name="Alvarado L."/>
            <person name="Arachchi H.M."/>
            <person name="Berlin A.M."/>
            <person name="Chapman S.B."/>
            <person name="Dewar J."/>
            <person name="Goldberg J."/>
            <person name="Griggs A."/>
            <person name="Gujja S."/>
            <person name="Hansen M."/>
            <person name="Howarth C."/>
            <person name="Imamovic A."/>
            <person name="Larimer J."/>
            <person name="McCowan C."/>
            <person name="Murphy C."/>
            <person name="Neiman D."/>
            <person name="Pearson M."/>
            <person name="Priest M."/>
            <person name="Roberts A."/>
            <person name="Saif S."/>
            <person name="Shea T."/>
            <person name="Sisk P."/>
            <person name="Sykes S."/>
            <person name="Wortman J."/>
            <person name="Nusbaum C."/>
            <person name="Birren B."/>
        </authorList>
    </citation>
    <scope>NUCLEOTIDE SEQUENCE [LARGE SCALE GENOMIC DNA]</scope>
    <source>
        <strain evidence="4 5">FCH/4</strain>
    </source>
</reference>
<keyword evidence="1" id="KW-0175">Coiled coil</keyword>
<feature type="domain" description="DNA-directed DNA polymerase family A palm" evidence="3">
    <location>
        <begin position="507"/>
        <end position="716"/>
    </location>
</feature>
<organism evidence="4 5">
    <name type="scientific">Plasmodium falciparum FCH/4</name>
    <dbReference type="NCBI Taxonomy" id="1036724"/>
    <lineage>
        <taxon>Eukaryota</taxon>
        <taxon>Sar</taxon>
        <taxon>Alveolata</taxon>
        <taxon>Apicomplexa</taxon>
        <taxon>Aconoidasida</taxon>
        <taxon>Haemosporida</taxon>
        <taxon>Plasmodiidae</taxon>
        <taxon>Plasmodium</taxon>
        <taxon>Plasmodium (Laverania)</taxon>
    </lineage>
</organism>